<keyword evidence="15" id="KW-1185">Reference proteome</keyword>
<dbReference type="GO" id="GO:0008283">
    <property type="term" value="P:cell population proliferation"/>
    <property type="evidence" value="ECO:0007669"/>
    <property type="project" value="Ensembl"/>
</dbReference>
<feature type="compositionally biased region" description="Basic residues" evidence="12">
    <location>
        <begin position="103"/>
        <end position="113"/>
    </location>
</feature>
<evidence type="ECO:0000256" key="1">
    <source>
        <dbReference type="ARBA" id="ARBA00001961"/>
    </source>
</evidence>
<keyword evidence="6" id="KW-0223">Dioxygenase</keyword>
<evidence type="ECO:0000256" key="10">
    <source>
        <dbReference type="ARBA" id="ARBA00031489"/>
    </source>
</evidence>
<evidence type="ECO:0000313" key="14">
    <source>
        <dbReference type="Ensembl" id="ENSSHBP00005006180.1"/>
    </source>
</evidence>
<name>A0A672TW25_STRHB</name>
<reference evidence="14 15" key="1">
    <citation type="submission" date="2019-11" db="EMBL/GenBank/DDBJ databases">
        <title>Strigops habroptila (kakapo) genome, bStrHab1, primary haplotype, v2.</title>
        <authorList>
            <person name="Jarvis E.D."/>
            <person name="Howard J."/>
            <person name="Rhie A."/>
            <person name="Phillippy A."/>
            <person name="Korlach J."/>
            <person name="Digby A."/>
            <person name="Iorns D."/>
            <person name="Eason D."/>
            <person name="Robertson B."/>
            <person name="Raemaekers T."/>
            <person name="Howe K."/>
            <person name="Lewin H."/>
            <person name="Damas J."/>
            <person name="Hastie A."/>
            <person name="Tracey A."/>
            <person name="Chow W."/>
            <person name="Fedrigo O."/>
        </authorList>
    </citation>
    <scope>NUCLEOTIDE SEQUENCE [LARGE SCALE GENOMIC DNA]</scope>
</reference>
<comment type="similarity">
    <text evidence="2">Belongs to the TPA1 family.</text>
</comment>
<dbReference type="OMA" id="SCYARTD"/>
<dbReference type="InParanoid" id="A0A672TW25"/>
<dbReference type="InterPro" id="IPR006620">
    <property type="entry name" value="Pro_4_hyd_alph"/>
</dbReference>
<dbReference type="PANTHER" id="PTHR12117">
    <property type="entry name" value="HISTONE ACETYLTRANSFERASE COMPLEX"/>
    <property type="match status" value="1"/>
</dbReference>
<dbReference type="GO" id="GO:0005654">
    <property type="term" value="C:nucleoplasm"/>
    <property type="evidence" value="ECO:0007669"/>
    <property type="project" value="Ensembl"/>
</dbReference>
<dbReference type="InterPro" id="IPR019601">
    <property type="entry name" value="Oxoglutarate/Fe-dep_Oase_C"/>
</dbReference>
<dbReference type="FunCoup" id="A0A672TW25">
    <property type="interactions" value="701"/>
</dbReference>
<feature type="domain" description="Fe2OG dioxygenase" evidence="13">
    <location>
        <begin position="260"/>
        <end position="362"/>
    </location>
</feature>
<dbReference type="PROSITE" id="PS51471">
    <property type="entry name" value="FE2OG_OXY"/>
    <property type="match status" value="1"/>
</dbReference>
<dbReference type="InterPro" id="IPR051842">
    <property type="entry name" value="uS12_prolyl_hydroxylase"/>
</dbReference>
<dbReference type="Ensembl" id="ENSSHBT00005007462.1">
    <property type="protein sequence ID" value="ENSSHBP00005006180.1"/>
    <property type="gene ID" value="ENSSHBG00005005379.1"/>
</dbReference>
<keyword evidence="7" id="KW-0560">Oxidoreductase</keyword>
<dbReference type="InterPro" id="IPR005123">
    <property type="entry name" value="Oxoglu/Fe-dep_dioxygenase_dom"/>
</dbReference>
<dbReference type="Pfam" id="PF13661">
    <property type="entry name" value="2OG-FeII_Oxy_4"/>
    <property type="match status" value="1"/>
</dbReference>
<evidence type="ECO:0000259" key="13">
    <source>
        <dbReference type="PROSITE" id="PS51471"/>
    </source>
</evidence>
<evidence type="ECO:0000256" key="7">
    <source>
        <dbReference type="ARBA" id="ARBA00023002"/>
    </source>
</evidence>
<protein>
    <recommendedName>
        <fullName evidence="3">Prolyl 3-hydroxylase OGFOD1</fullName>
    </recommendedName>
    <alternativeName>
        <fullName evidence="10">2-oxoglutarate and iron-dependent oxygenase domain-containing protein 1</fullName>
    </alternativeName>
    <alternativeName>
        <fullName evidence="9">uS12 prolyl 3-hydroxylase</fullName>
    </alternativeName>
</protein>
<evidence type="ECO:0000256" key="11">
    <source>
        <dbReference type="ARBA" id="ARBA00047444"/>
    </source>
</evidence>
<sequence>MVLSSVSGFVCWMYLFPNWFTPRGQPVCERLGGTTDMAAEQTVLNSDRGQPPARPRSLSAPPHRNRSRASAATAGRSCPALARRGRAGGKRGVAGSRDARQAARGRHAGHGGKKAREAGGARRARLHPPGHGAAGAGGGGLGPRGAAPTRYGATRLDPPRASSPHPLTGGVSPAEAAAVEPAPFRHGLIPGFLAGAAFAEALRDELLGLGFRRRRNDLLSLRQSEELGGRSEPHVAALRHALCEEFRPWLSAVTQIELEPTIDISCAKYEYTDVLLCHDDELEGRRIAFILYLVPPWEKRDGGMLDLYSTDEHFQPQQIVKSLVPSWNTLVFFEVSPVSFHQVSEVLSEEKCRLSVSGWFHGPSTVRPARYIEAPLPRSPHIPYDHEILYEWINLVYLDMDSQAQIQEEFEERSEILLKDFLKKEKYQLLCEALENKGIQWSSRGPANKRLYETAEEDSLPDILDKFLQFLRSEALFLLLSNFTGLKLHFLAPSDEDEDAGEGKATDTTGHSSPKPEQEEAGHHADSKPHQPDQPDSVPEAEDSKTQNGSSTPVCAGELRHWTHRHYTLVHDTQATEFALDLLFFCGCEDWDPEYGGFTSYIAKGEDEELLTVNPEDNCLALVYRDKETMKFVKYINHRSLARLNKHPNRTGFWDFSFVYYE</sequence>
<keyword evidence="4" id="KW-0479">Metal-binding</keyword>
<reference evidence="14" key="2">
    <citation type="submission" date="2025-08" db="UniProtKB">
        <authorList>
            <consortium name="Ensembl"/>
        </authorList>
    </citation>
    <scope>IDENTIFICATION</scope>
</reference>
<evidence type="ECO:0000256" key="2">
    <source>
        <dbReference type="ARBA" id="ARBA00007443"/>
    </source>
</evidence>
<feature type="compositionally biased region" description="Low complexity" evidence="12">
    <location>
        <begin position="55"/>
        <end position="82"/>
    </location>
</feature>
<dbReference type="GO" id="GO:0005506">
    <property type="term" value="F:iron ion binding"/>
    <property type="evidence" value="ECO:0007669"/>
    <property type="project" value="InterPro"/>
</dbReference>
<proteinExistence type="inferred from homology"/>
<evidence type="ECO:0000256" key="3">
    <source>
        <dbReference type="ARBA" id="ARBA00016364"/>
    </source>
</evidence>
<dbReference type="SMART" id="SM00702">
    <property type="entry name" value="P4Hc"/>
    <property type="match status" value="1"/>
</dbReference>
<dbReference type="GeneTree" id="ENSGT00390000002349"/>
<comment type="catalytic activity">
    <reaction evidence="11">
        <text>[ribosomal protein uS12]-L-proline + 2-oxoglutarate + O2 = [ribosomal protein uS12]-(3S)-3-hydroxy-L-proline + succinate + CO2</text>
        <dbReference type="Rhea" id="RHEA:54156"/>
        <dbReference type="Rhea" id="RHEA-COMP:13816"/>
        <dbReference type="Rhea" id="RHEA-COMP:13818"/>
        <dbReference type="ChEBI" id="CHEBI:15379"/>
        <dbReference type="ChEBI" id="CHEBI:16526"/>
        <dbReference type="ChEBI" id="CHEBI:16810"/>
        <dbReference type="ChEBI" id="CHEBI:30031"/>
        <dbReference type="ChEBI" id="CHEBI:50342"/>
        <dbReference type="ChEBI" id="CHEBI:85428"/>
    </reaction>
</comment>
<dbReference type="GO" id="GO:0034063">
    <property type="term" value="P:stress granule assembly"/>
    <property type="evidence" value="ECO:0007669"/>
    <property type="project" value="Ensembl"/>
</dbReference>
<feature type="compositionally biased region" description="Basic and acidic residues" evidence="12">
    <location>
        <begin position="514"/>
        <end position="533"/>
    </location>
</feature>
<evidence type="ECO:0000256" key="6">
    <source>
        <dbReference type="ARBA" id="ARBA00022964"/>
    </source>
</evidence>
<keyword evidence="8" id="KW-0408">Iron</keyword>
<dbReference type="InterPro" id="IPR039558">
    <property type="entry name" value="TPA1/OFD1_N"/>
</dbReference>
<dbReference type="GO" id="GO:0005829">
    <property type="term" value="C:cytosol"/>
    <property type="evidence" value="ECO:0007669"/>
    <property type="project" value="Ensembl"/>
</dbReference>
<gene>
    <name evidence="14" type="primary">OGFOD1</name>
</gene>
<dbReference type="Proteomes" id="UP000472266">
    <property type="component" value="Chromosome 3"/>
</dbReference>
<dbReference type="GO" id="GO:0031544">
    <property type="term" value="F:peptidyl-proline 3-dioxygenase activity"/>
    <property type="evidence" value="ECO:0007669"/>
    <property type="project" value="Ensembl"/>
</dbReference>
<feature type="compositionally biased region" description="Gly residues" evidence="12">
    <location>
        <begin position="132"/>
        <end position="143"/>
    </location>
</feature>
<dbReference type="GO" id="GO:0006449">
    <property type="term" value="P:regulation of translational termination"/>
    <property type="evidence" value="ECO:0007669"/>
    <property type="project" value="Ensembl"/>
</dbReference>
<evidence type="ECO:0000256" key="4">
    <source>
        <dbReference type="ARBA" id="ARBA00022723"/>
    </source>
</evidence>
<organism evidence="14 15">
    <name type="scientific">Strigops habroptila</name>
    <name type="common">Kakapo</name>
    <dbReference type="NCBI Taxonomy" id="2489341"/>
    <lineage>
        <taxon>Eukaryota</taxon>
        <taxon>Metazoa</taxon>
        <taxon>Chordata</taxon>
        <taxon>Craniata</taxon>
        <taxon>Vertebrata</taxon>
        <taxon>Euteleostomi</taxon>
        <taxon>Archelosauria</taxon>
        <taxon>Archosauria</taxon>
        <taxon>Dinosauria</taxon>
        <taxon>Saurischia</taxon>
        <taxon>Theropoda</taxon>
        <taxon>Coelurosauria</taxon>
        <taxon>Aves</taxon>
        <taxon>Neognathae</taxon>
        <taxon>Neoaves</taxon>
        <taxon>Telluraves</taxon>
        <taxon>Australaves</taxon>
        <taxon>Psittaciformes</taxon>
        <taxon>Psittacidae</taxon>
        <taxon>Strigops</taxon>
    </lineage>
</organism>
<keyword evidence="5" id="KW-0847">Vitamin C</keyword>
<dbReference type="GO" id="GO:0010494">
    <property type="term" value="C:cytoplasmic stress granule"/>
    <property type="evidence" value="ECO:0007669"/>
    <property type="project" value="Ensembl"/>
</dbReference>
<accession>A0A672TW25</accession>
<dbReference type="PANTHER" id="PTHR12117:SF0">
    <property type="entry name" value="PROLYL 3-HYDROXYLASE OGFOD1"/>
    <property type="match status" value="1"/>
</dbReference>
<dbReference type="AlphaFoldDB" id="A0A672TW25"/>
<evidence type="ECO:0000313" key="15">
    <source>
        <dbReference type="Proteomes" id="UP000472266"/>
    </source>
</evidence>
<dbReference type="Pfam" id="PF10637">
    <property type="entry name" value="Ofd1_CTDD"/>
    <property type="match status" value="1"/>
</dbReference>
<evidence type="ECO:0000256" key="5">
    <source>
        <dbReference type="ARBA" id="ARBA00022896"/>
    </source>
</evidence>
<dbReference type="Gene3D" id="2.60.120.620">
    <property type="entry name" value="q2cbj1_9rhob like domain"/>
    <property type="match status" value="2"/>
</dbReference>
<feature type="region of interest" description="Disordered" evidence="12">
    <location>
        <begin position="495"/>
        <end position="555"/>
    </location>
</feature>
<evidence type="ECO:0000256" key="9">
    <source>
        <dbReference type="ARBA" id="ARBA00029938"/>
    </source>
</evidence>
<evidence type="ECO:0000256" key="8">
    <source>
        <dbReference type="ARBA" id="ARBA00023004"/>
    </source>
</evidence>
<reference evidence="14" key="3">
    <citation type="submission" date="2025-09" db="UniProtKB">
        <authorList>
            <consortium name="Ensembl"/>
        </authorList>
    </citation>
    <scope>IDENTIFICATION</scope>
</reference>
<comment type="cofactor">
    <cofactor evidence="1">
        <name>L-ascorbate</name>
        <dbReference type="ChEBI" id="CHEBI:38290"/>
    </cofactor>
</comment>
<feature type="region of interest" description="Disordered" evidence="12">
    <location>
        <begin position="43"/>
        <end position="172"/>
    </location>
</feature>
<evidence type="ECO:0000256" key="12">
    <source>
        <dbReference type="SAM" id="MobiDB-lite"/>
    </source>
</evidence>
<dbReference type="GO" id="GO:0031418">
    <property type="term" value="F:L-ascorbic acid binding"/>
    <property type="evidence" value="ECO:0007669"/>
    <property type="project" value="UniProtKB-KW"/>
</dbReference>